<dbReference type="InterPro" id="IPR028098">
    <property type="entry name" value="Glyco_trans_4-like_N"/>
</dbReference>
<protein>
    <submittedName>
        <fullName evidence="3">Glycosyltransferase</fullName>
    </submittedName>
</protein>
<dbReference type="SUPFAM" id="SSF53756">
    <property type="entry name" value="UDP-Glycosyltransferase/glycogen phosphorylase"/>
    <property type="match status" value="1"/>
</dbReference>
<dbReference type="AlphaFoldDB" id="A0A427V9E5"/>
<keyword evidence="3" id="KW-0808">Transferase</keyword>
<dbReference type="EMBL" id="RHXB01000001">
    <property type="protein sequence ID" value="RSE29356.1"/>
    <property type="molecule type" value="Genomic_DNA"/>
</dbReference>
<evidence type="ECO:0000259" key="1">
    <source>
        <dbReference type="Pfam" id="PF00534"/>
    </source>
</evidence>
<name>A0A427V9E5_9ENTR</name>
<dbReference type="GO" id="GO:0016757">
    <property type="term" value="F:glycosyltransferase activity"/>
    <property type="evidence" value="ECO:0007669"/>
    <property type="project" value="InterPro"/>
</dbReference>
<organism evidence="3 4">
    <name type="scientific">Atlantibacter subterraneus</name>
    <dbReference type="NCBI Taxonomy" id="255519"/>
    <lineage>
        <taxon>Bacteria</taxon>
        <taxon>Pseudomonadati</taxon>
        <taxon>Pseudomonadota</taxon>
        <taxon>Gammaproteobacteria</taxon>
        <taxon>Enterobacterales</taxon>
        <taxon>Enterobacteriaceae</taxon>
        <taxon>Atlantibacter</taxon>
    </lineage>
</organism>
<dbReference type="InterPro" id="IPR050194">
    <property type="entry name" value="Glycosyltransferase_grp1"/>
</dbReference>
<dbReference type="Proteomes" id="UP000275331">
    <property type="component" value="Unassembled WGS sequence"/>
</dbReference>
<dbReference type="PANTHER" id="PTHR45947:SF3">
    <property type="entry name" value="SULFOQUINOVOSYL TRANSFERASE SQD2"/>
    <property type="match status" value="1"/>
</dbReference>
<gene>
    <name evidence="3" type="ORF">EGT71_02280</name>
</gene>
<accession>A0A427V9E5</accession>
<dbReference type="Gene3D" id="3.40.50.2000">
    <property type="entry name" value="Glycogen Phosphorylase B"/>
    <property type="match status" value="2"/>
</dbReference>
<feature type="domain" description="Glycosyl transferase family 1" evidence="1">
    <location>
        <begin position="191"/>
        <end position="344"/>
    </location>
</feature>
<reference evidence="3 4" key="1">
    <citation type="submission" date="2018-10" db="EMBL/GenBank/DDBJ databases">
        <title>Transmission dynamics of multidrug resistant bacteria on intensive care unit surfaces.</title>
        <authorList>
            <person name="D'Souza A.W."/>
            <person name="Potter R.F."/>
            <person name="Wallace M."/>
            <person name="Shupe A."/>
            <person name="Patel S."/>
            <person name="Sun S."/>
            <person name="Gul D."/>
            <person name="Kwon J.H."/>
            <person name="Andleeb S."/>
            <person name="Burnham C.-A.D."/>
            <person name="Dantas G."/>
        </authorList>
    </citation>
    <scope>NUCLEOTIDE SEQUENCE [LARGE SCALE GENOMIC DNA]</scope>
    <source>
        <strain evidence="3 4">AS_373</strain>
    </source>
</reference>
<evidence type="ECO:0000259" key="2">
    <source>
        <dbReference type="Pfam" id="PF13439"/>
    </source>
</evidence>
<proteinExistence type="predicted"/>
<evidence type="ECO:0000313" key="4">
    <source>
        <dbReference type="Proteomes" id="UP000275331"/>
    </source>
</evidence>
<dbReference type="Pfam" id="PF13439">
    <property type="entry name" value="Glyco_transf_4"/>
    <property type="match status" value="1"/>
</dbReference>
<dbReference type="InterPro" id="IPR001296">
    <property type="entry name" value="Glyco_trans_1"/>
</dbReference>
<dbReference type="Pfam" id="PF00534">
    <property type="entry name" value="Glycos_transf_1"/>
    <property type="match status" value="1"/>
</dbReference>
<comment type="caution">
    <text evidence="3">The sequence shown here is derived from an EMBL/GenBank/DDBJ whole genome shotgun (WGS) entry which is preliminary data.</text>
</comment>
<dbReference type="PANTHER" id="PTHR45947">
    <property type="entry name" value="SULFOQUINOVOSYL TRANSFERASE SQD2"/>
    <property type="match status" value="1"/>
</dbReference>
<sequence>MLKVLHLYKTYYPDSFGGIEQVIYQLSEAGNCHNIAATTLSLSTRGNINNCLIGTHHSNYAKTFFEVASTPFSVSAINRFRELAAQADIIHYHFPYPFMDMLHFIVGIKKPCIVSYHSDIVKQKLALRLYSPLMNRFFESVDCIVAAAPNYVETSPTLQKYRHKVKVIPYGLDKASYPVADKIHVDYWRERVGDRFFLFIGAFRYYKGLHFLIQAIKEKDYPLVIVGSGPIEAELKIMARDYKLKNIHFVGALPDLDKVALLELCYSVVFPSHLRSEAFGITLLEGAMFGKPLISCEIGTGTSFINIDGETGLTVPPADVIALEKAMQTLWDNQNLAESYGINAGLRFNSLFTSTLMSENYFNLYDEVITNKNNEKR</sequence>
<evidence type="ECO:0000313" key="3">
    <source>
        <dbReference type="EMBL" id="RSE29356.1"/>
    </source>
</evidence>
<dbReference type="OrthoDB" id="9802525at2"/>
<dbReference type="RefSeq" id="WP_125292395.1">
    <property type="nucleotide sequence ID" value="NZ_DAMBXK010000002.1"/>
</dbReference>
<feature type="domain" description="Glycosyltransferase subfamily 4-like N-terminal" evidence="2">
    <location>
        <begin position="16"/>
        <end position="173"/>
    </location>
</feature>
<dbReference type="CDD" id="cd03795">
    <property type="entry name" value="GT4_WfcD-like"/>
    <property type="match status" value="1"/>
</dbReference>